<reference evidence="9" key="1">
    <citation type="journal article" date="2005" name="Appl. Environ. Microbiol.">
        <title>Biocatalytic conversion of avermectin to 4"-oxo-avermectin: characterization of biocatalytically active bacterial strains and of cytochrome p450 monooxygenase enzymes and their genes.</title>
        <authorList>
            <person name="Jungmann V."/>
            <person name="Molnar I."/>
            <person name="Hammer P.E."/>
            <person name="Hill D.S."/>
            <person name="Zirkle R."/>
            <person name="Buckel T.G."/>
            <person name="Buckel D."/>
            <person name="Ligon J.M."/>
            <person name="Pachlatko J.P."/>
        </authorList>
    </citation>
    <scope>NUCLEOTIDE SEQUENCE</scope>
    <source>
        <strain evidence="9">R-922</strain>
    </source>
</reference>
<feature type="region of interest" description="Disordered" evidence="8">
    <location>
        <begin position="1"/>
        <end position="38"/>
    </location>
</feature>
<organism evidence="9">
    <name type="scientific">Streptomyces tubercidicus</name>
    <dbReference type="NCBI Taxonomy" id="47759"/>
    <lineage>
        <taxon>Bacteria</taxon>
        <taxon>Bacillati</taxon>
        <taxon>Actinomycetota</taxon>
        <taxon>Actinomycetes</taxon>
        <taxon>Kitasatosporales</taxon>
        <taxon>Streptomycetaceae</taxon>
        <taxon>Streptomyces</taxon>
    </lineage>
</organism>
<feature type="compositionally biased region" description="Low complexity" evidence="8">
    <location>
        <begin position="27"/>
        <end position="38"/>
    </location>
</feature>
<dbReference type="InterPro" id="IPR017972">
    <property type="entry name" value="Cyt_P450_CS"/>
</dbReference>
<name>Q595R1_9ACTN</name>
<dbReference type="AlphaFoldDB" id="Q595R1"/>
<dbReference type="InterPro" id="IPR036396">
    <property type="entry name" value="Cyt_P450_sf"/>
</dbReference>
<gene>
    <name evidence="9" type="primary">cyp230</name>
</gene>
<dbReference type="PROSITE" id="PS00086">
    <property type="entry name" value="CYTOCHROME_P450"/>
    <property type="match status" value="1"/>
</dbReference>
<evidence type="ECO:0000256" key="7">
    <source>
        <dbReference type="RuleBase" id="RU000461"/>
    </source>
</evidence>
<dbReference type="GO" id="GO:0004497">
    <property type="term" value="F:monooxygenase activity"/>
    <property type="evidence" value="ECO:0007669"/>
    <property type="project" value="UniProtKB-KW"/>
</dbReference>
<dbReference type="PANTHER" id="PTHR46696:SF1">
    <property type="entry name" value="CYTOCHROME P450 YJIB-RELATED"/>
    <property type="match status" value="1"/>
</dbReference>
<dbReference type="SUPFAM" id="SSF48264">
    <property type="entry name" value="Cytochrome P450"/>
    <property type="match status" value="1"/>
</dbReference>
<dbReference type="PANTHER" id="PTHR46696">
    <property type="entry name" value="P450, PUTATIVE (EUROFUNG)-RELATED"/>
    <property type="match status" value="1"/>
</dbReference>
<dbReference type="Gene3D" id="1.10.630.10">
    <property type="entry name" value="Cytochrome P450"/>
    <property type="match status" value="1"/>
</dbReference>
<protein>
    <submittedName>
        <fullName evidence="9">Cytochrome P450 monooxygenase CYP105S1</fullName>
    </submittedName>
</protein>
<dbReference type="Pfam" id="PF00067">
    <property type="entry name" value="p450"/>
    <property type="match status" value="1"/>
</dbReference>
<keyword evidence="6 7" id="KW-0503">Monooxygenase</keyword>
<sequence length="434" mass="47315">MTGRSACGSGARSAPSVRTPASPPVGPSAAPVTPVTPSQPLTLLEKDCPMTAMQPTARTQPMERTCPFSPPEGYRTLREEDPITQVTFPDGAKGWLVSRYSDVRAVLADPRFGANGQQPPLPGMFLTMDPPEHTRFRRLLTGQFTVRRMRKLAPAVEQIVAERLAEMAAAEGPVDLVQAFALPVPSLVICELLGVPYADREEFQENSSRMLRLDASQEQFEQAQMAMYERIHQLVVAKRAHPTDDILSGLVQSGVLTDEEVTGVGVLLLIAGHETTANMIALGTMCLLGHPGQLASLRADPELMDDAVEELLRYLTIVQYGLRRMALEDVELGGQRIKAGSVVVAALPSGNRDATHFSGDPETLDVRRPYSPHLAFGHGVHQCIGQQLARVEMKAALSALIDRFPGLRLAVPAREVPMRDDMLIYGVHELPVTW</sequence>
<dbReference type="FunFam" id="1.10.630.10:FF:000018">
    <property type="entry name" value="Cytochrome P450 monooxygenase"/>
    <property type="match status" value="1"/>
</dbReference>
<evidence type="ECO:0000256" key="4">
    <source>
        <dbReference type="ARBA" id="ARBA00023002"/>
    </source>
</evidence>
<dbReference type="PRINTS" id="PR00359">
    <property type="entry name" value="BP450"/>
</dbReference>
<accession>Q595R1</accession>
<evidence type="ECO:0000256" key="2">
    <source>
        <dbReference type="ARBA" id="ARBA00022617"/>
    </source>
</evidence>
<dbReference type="GO" id="GO:0020037">
    <property type="term" value="F:heme binding"/>
    <property type="evidence" value="ECO:0007669"/>
    <property type="project" value="InterPro"/>
</dbReference>
<comment type="similarity">
    <text evidence="1 7">Belongs to the cytochrome P450 family.</text>
</comment>
<evidence type="ECO:0000256" key="6">
    <source>
        <dbReference type="ARBA" id="ARBA00023033"/>
    </source>
</evidence>
<reference evidence="9" key="2">
    <citation type="journal article" date="2005" name="Appl. Environ. Microbiol.">
        <title>Biocatalytic conversion of avermectin to 4"-oxo-avermectin: heterologous expression of the ema1 cytochrome P450 monooxygenase.</title>
        <authorList>
            <person name="Molnar I."/>
            <person name="Hill D.S."/>
            <person name="Zirkle R."/>
            <person name="Hammer P.E."/>
            <person name="Gross F."/>
            <person name="Buckel T.G."/>
            <person name="Jungmann V."/>
            <person name="Pachlatko J.P."/>
            <person name="Ligon J.M."/>
        </authorList>
    </citation>
    <scope>NUCLEOTIDE SEQUENCE</scope>
    <source>
        <strain evidence="9">R-922</strain>
    </source>
</reference>
<dbReference type="GO" id="GO:0005506">
    <property type="term" value="F:iron ion binding"/>
    <property type="evidence" value="ECO:0007669"/>
    <property type="project" value="InterPro"/>
</dbReference>
<dbReference type="InterPro" id="IPR002397">
    <property type="entry name" value="Cyt_P450_B"/>
</dbReference>
<keyword evidence="3 7" id="KW-0479">Metal-binding</keyword>
<keyword evidence="5 7" id="KW-0408">Iron</keyword>
<dbReference type="SMR" id="Q595R1"/>
<dbReference type="InterPro" id="IPR001128">
    <property type="entry name" value="Cyt_P450"/>
</dbReference>
<evidence type="ECO:0000256" key="1">
    <source>
        <dbReference type="ARBA" id="ARBA00010617"/>
    </source>
</evidence>
<keyword evidence="2 7" id="KW-0349">Heme</keyword>
<proteinExistence type="inferred from homology"/>
<dbReference type="PRINTS" id="PR00385">
    <property type="entry name" value="P450"/>
</dbReference>
<evidence type="ECO:0000256" key="8">
    <source>
        <dbReference type="SAM" id="MobiDB-lite"/>
    </source>
</evidence>
<keyword evidence="4 7" id="KW-0560">Oxidoreductase</keyword>
<dbReference type="EMBL" id="AY549204">
    <property type="protein sequence ID" value="AAT45303.1"/>
    <property type="molecule type" value="Genomic_DNA"/>
</dbReference>
<evidence type="ECO:0000313" key="9">
    <source>
        <dbReference type="EMBL" id="AAT45303.1"/>
    </source>
</evidence>
<dbReference type="GO" id="GO:0016705">
    <property type="term" value="F:oxidoreductase activity, acting on paired donors, with incorporation or reduction of molecular oxygen"/>
    <property type="evidence" value="ECO:0007669"/>
    <property type="project" value="InterPro"/>
</dbReference>
<evidence type="ECO:0000256" key="3">
    <source>
        <dbReference type="ARBA" id="ARBA00022723"/>
    </source>
</evidence>
<dbReference type="CDD" id="cd11030">
    <property type="entry name" value="CYP105-like"/>
    <property type="match status" value="1"/>
</dbReference>
<evidence type="ECO:0000256" key="5">
    <source>
        <dbReference type="ARBA" id="ARBA00023004"/>
    </source>
</evidence>